<keyword evidence="2" id="KW-1133">Transmembrane helix</keyword>
<gene>
    <name evidence="3" type="ORF">GCM10010394_14740</name>
</gene>
<evidence type="ECO:0000256" key="1">
    <source>
        <dbReference type="SAM" id="MobiDB-lite"/>
    </source>
</evidence>
<feature type="transmembrane region" description="Helical" evidence="2">
    <location>
        <begin position="137"/>
        <end position="156"/>
    </location>
</feature>
<comment type="caution">
    <text evidence="3">The sequence shown here is derived from an EMBL/GenBank/DDBJ whole genome shotgun (WGS) entry which is preliminary data.</text>
</comment>
<keyword evidence="2" id="KW-0812">Transmembrane</keyword>
<evidence type="ECO:0000256" key="2">
    <source>
        <dbReference type="SAM" id="Phobius"/>
    </source>
</evidence>
<evidence type="ECO:0000313" key="4">
    <source>
        <dbReference type="Proteomes" id="UP001500668"/>
    </source>
</evidence>
<accession>A0ABN1FAS1</accession>
<feature type="region of interest" description="Disordered" evidence="1">
    <location>
        <begin position="448"/>
        <end position="479"/>
    </location>
</feature>
<name>A0ABN1FAS1_9ACTN</name>
<keyword evidence="2" id="KW-0472">Membrane</keyword>
<proteinExistence type="predicted"/>
<dbReference type="Proteomes" id="UP001500668">
    <property type="component" value="Unassembled WGS sequence"/>
</dbReference>
<feature type="transmembrane region" description="Helical" evidence="2">
    <location>
        <begin position="110"/>
        <end position="131"/>
    </location>
</feature>
<feature type="compositionally biased region" description="Low complexity" evidence="1">
    <location>
        <begin position="454"/>
        <end position="466"/>
    </location>
</feature>
<keyword evidence="4" id="KW-1185">Reference proteome</keyword>
<evidence type="ECO:0000313" key="3">
    <source>
        <dbReference type="EMBL" id="GAA0586693.1"/>
    </source>
</evidence>
<reference evidence="3 4" key="1">
    <citation type="journal article" date="2019" name="Int. J. Syst. Evol. Microbiol.">
        <title>The Global Catalogue of Microorganisms (GCM) 10K type strain sequencing project: providing services to taxonomists for standard genome sequencing and annotation.</title>
        <authorList>
            <consortium name="The Broad Institute Genomics Platform"/>
            <consortium name="The Broad Institute Genome Sequencing Center for Infectious Disease"/>
            <person name="Wu L."/>
            <person name="Ma J."/>
        </authorList>
    </citation>
    <scope>NUCLEOTIDE SEQUENCE [LARGE SCALE GENOMIC DNA]</scope>
    <source>
        <strain evidence="3 4">JCM 5067</strain>
    </source>
</reference>
<dbReference type="EMBL" id="BAAACA010000007">
    <property type="protein sequence ID" value="GAA0586693.1"/>
    <property type="molecule type" value="Genomic_DNA"/>
</dbReference>
<protein>
    <submittedName>
        <fullName evidence="3">Uncharacterized protein</fullName>
    </submittedName>
</protein>
<organism evidence="3 4">
    <name type="scientific">Streptomyces crystallinus</name>
    <dbReference type="NCBI Taxonomy" id="68191"/>
    <lineage>
        <taxon>Bacteria</taxon>
        <taxon>Bacillati</taxon>
        <taxon>Actinomycetota</taxon>
        <taxon>Actinomycetes</taxon>
        <taxon>Kitasatosporales</taxon>
        <taxon>Streptomycetaceae</taxon>
        <taxon>Streptomyces</taxon>
    </lineage>
</organism>
<dbReference type="RefSeq" id="WP_344071425.1">
    <property type="nucleotide sequence ID" value="NZ_BAAACA010000007.1"/>
</dbReference>
<feature type="transmembrane region" description="Helical" evidence="2">
    <location>
        <begin position="68"/>
        <end position="98"/>
    </location>
</feature>
<sequence>MSQQPPSVTWQLRAGVHLDPRYRNAVLNELHEHEERYSAPAYDVDTAAVLAEALDARRTALRWAVPMALLWIAGFLFAGWLFALYAAGCAALSGAAALRPARRPSARVTAAALRVLGGSVLAGSLALAVAGARTTDWPRATAALAGPVLIAAVAGAHRAAVERRLRFIGSSAYSGSTRPPPVRGSGALVLADQTSALVVHRDPTPFLGSGAVLDSLALATEVRGRPGAFDVSHALARAARAVRAVPGLATQVEERFLLPEQEAPPRGLSHPRTEGLPDSIRWLRIVSRGLGPRLTTVFVQIRRDGPVLFVQQVTCALPPVRREFTAPGGPGARLVPLGAVPAIPGQLLAELAAWPVRRARRLSSPPAHRPPDGPHLSIRELAAEPDLPPLAAAEAQRISRTVHLLVLDAVRQELRERGLSAPGLDDRWQEAYGNTGIYIGSMSGGTVATGSQAHGTTHHTSPGPTTNPDDDSWEDDDLG</sequence>
<feature type="compositionally biased region" description="Acidic residues" evidence="1">
    <location>
        <begin position="468"/>
        <end position="479"/>
    </location>
</feature>